<proteinExistence type="predicted"/>
<organism evidence="1 2">
    <name type="scientific">Rhabditophanes sp. KR3021</name>
    <dbReference type="NCBI Taxonomy" id="114890"/>
    <lineage>
        <taxon>Eukaryota</taxon>
        <taxon>Metazoa</taxon>
        <taxon>Ecdysozoa</taxon>
        <taxon>Nematoda</taxon>
        <taxon>Chromadorea</taxon>
        <taxon>Rhabditida</taxon>
        <taxon>Tylenchina</taxon>
        <taxon>Panagrolaimomorpha</taxon>
        <taxon>Strongyloidoidea</taxon>
        <taxon>Alloionematidae</taxon>
        <taxon>Rhabditophanes</taxon>
    </lineage>
</organism>
<evidence type="ECO:0000313" key="1">
    <source>
        <dbReference type="Proteomes" id="UP000095286"/>
    </source>
</evidence>
<evidence type="ECO:0000313" key="2">
    <source>
        <dbReference type="WBParaSite" id="RSKR_0000546500.1"/>
    </source>
</evidence>
<protein>
    <submittedName>
        <fullName evidence="2">IgGFc_binding domain-containing protein</fullName>
    </submittedName>
</protein>
<dbReference type="WBParaSite" id="RSKR_0000546500.1">
    <property type="protein sequence ID" value="RSKR_0000546500.1"/>
    <property type="gene ID" value="RSKR_0000546500"/>
</dbReference>
<dbReference type="Proteomes" id="UP000095286">
    <property type="component" value="Unplaced"/>
</dbReference>
<name>A0AC35TXW3_9BILA</name>
<reference evidence="2" key="1">
    <citation type="submission" date="2016-11" db="UniProtKB">
        <authorList>
            <consortium name="WormBaseParasite"/>
        </authorList>
    </citation>
    <scope>IDENTIFICATION</scope>
    <source>
        <strain evidence="2">KR3021</strain>
    </source>
</reference>
<accession>A0AC35TXW3</accession>
<sequence>MFKNIIALLVFALACNLGSAESDGVDFVFSYSAYALNKISKVASASVVVIPLGKDNTYCDFIYTKSSGQMKTIHTIPVFGKTNEYQFNFTEVVLLTQYDAYDFDEQIVKDFRIFAKCTAKVKLIGKISDQINAWGDMFLIPSSSNAAIQYVLAMPTSSFGEKGSVSFLPVASSGQITINITTFMTDTEYGRNRSYTYDMAIAQDQRYMSVMFNVFNNASLILTASSPIMITLTAPRVTSNSITTDYCGTTCLSDYVTFMPIGVNEKKCKFESNQPEENMITNDFTSRIYIYPTYQDGICNDKLTATVYDDITNLARGTTIDISLYGKSSVSLVNKKQTGVLTYDGPLRSYRQGAILESDGITAHGHFAHYLPMTKEWVEGNYQFFTLAKDCVLEFYVQGEPNTNSIDLNHIKIDGTPVTNMTFTTKVIELFDTNVSQYAVSIKGYGIHTFVNEGSGKSVGYVICKNVNSPSSGMGYLTGFNMAQV</sequence>